<gene>
    <name evidence="1" type="ORF">E2562_031477</name>
</gene>
<accession>A0A6G1ERS2</accession>
<comment type="caution">
    <text evidence="1">The sequence shown here is derived from an EMBL/GenBank/DDBJ whole genome shotgun (WGS) entry which is preliminary data.</text>
</comment>
<dbReference type="EMBL" id="SPHZ02000003">
    <property type="protein sequence ID" value="KAF0927272.1"/>
    <property type="molecule type" value="Genomic_DNA"/>
</dbReference>
<keyword evidence="2" id="KW-1185">Reference proteome</keyword>
<organism evidence="1 2">
    <name type="scientific">Oryza meyeriana var. granulata</name>
    <dbReference type="NCBI Taxonomy" id="110450"/>
    <lineage>
        <taxon>Eukaryota</taxon>
        <taxon>Viridiplantae</taxon>
        <taxon>Streptophyta</taxon>
        <taxon>Embryophyta</taxon>
        <taxon>Tracheophyta</taxon>
        <taxon>Spermatophyta</taxon>
        <taxon>Magnoliopsida</taxon>
        <taxon>Liliopsida</taxon>
        <taxon>Poales</taxon>
        <taxon>Poaceae</taxon>
        <taxon>BOP clade</taxon>
        <taxon>Oryzoideae</taxon>
        <taxon>Oryzeae</taxon>
        <taxon>Oryzinae</taxon>
        <taxon>Oryza</taxon>
        <taxon>Oryza meyeriana</taxon>
    </lineage>
</organism>
<dbReference type="AlphaFoldDB" id="A0A6G1ERS2"/>
<protein>
    <submittedName>
        <fullName evidence="1">Uncharacterized protein</fullName>
    </submittedName>
</protein>
<reference evidence="1 2" key="1">
    <citation type="submission" date="2019-11" db="EMBL/GenBank/DDBJ databases">
        <title>Whole genome sequence of Oryza granulata.</title>
        <authorList>
            <person name="Li W."/>
        </authorList>
    </citation>
    <scope>NUCLEOTIDE SEQUENCE [LARGE SCALE GENOMIC DNA]</scope>
    <source>
        <strain evidence="2">cv. Menghai</strain>
        <tissue evidence="1">Leaf</tissue>
    </source>
</reference>
<dbReference type="Proteomes" id="UP000479710">
    <property type="component" value="Unassembled WGS sequence"/>
</dbReference>
<evidence type="ECO:0000313" key="2">
    <source>
        <dbReference type="Proteomes" id="UP000479710"/>
    </source>
</evidence>
<sequence length="71" mass="8550">MASQLQMELDLQALKSGDEDRQWIFKVEQKERQPTMELERQHHHLEFRSRYRINPLTAKLEQNATGWRPSS</sequence>
<proteinExistence type="predicted"/>
<name>A0A6G1ERS2_9ORYZ</name>
<evidence type="ECO:0000313" key="1">
    <source>
        <dbReference type="EMBL" id="KAF0927272.1"/>
    </source>
</evidence>